<evidence type="ECO:0000256" key="8">
    <source>
        <dbReference type="ARBA" id="ARBA00023136"/>
    </source>
</evidence>
<dbReference type="GO" id="GO:0016627">
    <property type="term" value="F:oxidoreductase activity, acting on the CH-CH group of donors"/>
    <property type="evidence" value="ECO:0007669"/>
    <property type="project" value="InterPro"/>
</dbReference>
<evidence type="ECO:0000256" key="9">
    <source>
        <dbReference type="SAM" id="Phobius"/>
    </source>
</evidence>
<feature type="transmembrane region" description="Helical" evidence="9">
    <location>
        <begin position="171"/>
        <end position="193"/>
    </location>
</feature>
<keyword evidence="4 9" id="KW-0812">Transmembrane</keyword>
<dbReference type="PROSITE" id="PS50244">
    <property type="entry name" value="S5A_REDUCTASE"/>
    <property type="match status" value="1"/>
</dbReference>
<evidence type="ECO:0000259" key="10">
    <source>
        <dbReference type="Pfam" id="PF02544"/>
    </source>
</evidence>
<sequence>MSKAAPSTSILELKNQVCEKRKGLYPGRVDLRPKQRGKGYADSDTLASLGLHAGTKLYLKDLGPQIGWVTVFLAEYAGPLVLYLWCFTRPWPLYDAGAAAKPVTTAAKVACACWTIHYAKRLLETLFVHRFSHATMPLSNLFKNCSYYWGFTVFVAYHVNHPLFTPPARPLFITGVVLFTLGELGNLSIHWALRQLRPAGSRVRRIPQPTVNPFTALFSAVSCPNYTYEFVSWLGFTVMTQCVPAGLFTAAGMYQMTVWALGKHRNYKKEFPEYPRGRKAILPGLL</sequence>
<keyword evidence="5 9" id="KW-1133">Transmembrane helix</keyword>
<dbReference type="AlphaFoldDB" id="A0A6A4WI19"/>
<proteinExistence type="inferred from homology"/>
<dbReference type="Gene3D" id="3.10.20.90">
    <property type="entry name" value="Phosphatidylinositol 3-kinase Catalytic Subunit, Chain A, domain 1"/>
    <property type="match status" value="1"/>
</dbReference>
<keyword evidence="12" id="KW-1185">Reference proteome</keyword>
<evidence type="ECO:0000313" key="11">
    <source>
        <dbReference type="EMBL" id="KAF0301718.1"/>
    </source>
</evidence>
<reference evidence="11 12" key="1">
    <citation type="submission" date="2019-07" db="EMBL/GenBank/DDBJ databases">
        <title>Draft genome assembly of a fouling barnacle, Amphibalanus amphitrite (Darwin, 1854): The first reference genome for Thecostraca.</title>
        <authorList>
            <person name="Kim W."/>
        </authorList>
    </citation>
    <scope>NUCLEOTIDE SEQUENCE [LARGE SCALE GENOMIC DNA]</scope>
    <source>
        <strain evidence="11">SNU_AA5</strain>
        <tissue evidence="11">Soma without cirri and trophi</tissue>
    </source>
</reference>
<keyword evidence="3" id="KW-0444">Lipid biosynthesis</keyword>
<evidence type="ECO:0000256" key="3">
    <source>
        <dbReference type="ARBA" id="ARBA00022516"/>
    </source>
</evidence>
<dbReference type="GO" id="GO:0016020">
    <property type="term" value="C:membrane"/>
    <property type="evidence" value="ECO:0007669"/>
    <property type="project" value="UniProtKB-SubCell"/>
</dbReference>
<protein>
    <submittedName>
        <fullName evidence="11">Putative very-long-chain enoyl-CoA reductase art-1</fullName>
    </submittedName>
</protein>
<keyword evidence="6" id="KW-0560">Oxidoreductase</keyword>
<dbReference type="Gene3D" id="1.20.120.1630">
    <property type="match status" value="1"/>
</dbReference>
<gene>
    <name evidence="11" type="primary">art-1</name>
    <name evidence="11" type="ORF">FJT64_026039</name>
</gene>
<dbReference type="PANTHER" id="PTHR10556:SF28">
    <property type="entry name" value="VERY-LONG-CHAIN ENOYL-COA REDUCTASE"/>
    <property type="match status" value="1"/>
</dbReference>
<feature type="transmembrane region" description="Helical" evidence="9">
    <location>
        <begin position="66"/>
        <end position="86"/>
    </location>
</feature>
<accession>A0A6A4WI19</accession>
<keyword evidence="8 9" id="KW-0472">Membrane</keyword>
<dbReference type="InterPro" id="IPR039357">
    <property type="entry name" value="SRD5A/TECR"/>
</dbReference>
<keyword evidence="7" id="KW-0443">Lipid metabolism</keyword>
<evidence type="ECO:0000256" key="2">
    <source>
        <dbReference type="ARBA" id="ARBA00007742"/>
    </source>
</evidence>
<evidence type="ECO:0000256" key="5">
    <source>
        <dbReference type="ARBA" id="ARBA00022989"/>
    </source>
</evidence>
<dbReference type="Proteomes" id="UP000440578">
    <property type="component" value="Unassembled WGS sequence"/>
</dbReference>
<dbReference type="GO" id="GO:0042761">
    <property type="term" value="P:very long-chain fatty acid biosynthetic process"/>
    <property type="evidence" value="ECO:0007669"/>
    <property type="project" value="TreeGrafter"/>
</dbReference>
<comment type="similarity">
    <text evidence="2">Belongs to the steroid 5-alpha reductase family.</text>
</comment>
<comment type="subcellular location">
    <subcellularLocation>
        <location evidence="1">Membrane</location>
        <topology evidence="1">Multi-pass membrane protein</topology>
    </subcellularLocation>
</comment>
<dbReference type="EMBL" id="VIIS01001133">
    <property type="protein sequence ID" value="KAF0301718.1"/>
    <property type="molecule type" value="Genomic_DNA"/>
</dbReference>
<comment type="caution">
    <text evidence="11">The sequence shown here is derived from an EMBL/GenBank/DDBJ whole genome shotgun (WGS) entry which is preliminary data.</text>
</comment>
<evidence type="ECO:0000256" key="1">
    <source>
        <dbReference type="ARBA" id="ARBA00004141"/>
    </source>
</evidence>
<dbReference type="Pfam" id="PF02544">
    <property type="entry name" value="Steroid_dh"/>
    <property type="match status" value="1"/>
</dbReference>
<evidence type="ECO:0000256" key="7">
    <source>
        <dbReference type="ARBA" id="ARBA00023098"/>
    </source>
</evidence>
<dbReference type="PANTHER" id="PTHR10556">
    <property type="entry name" value="3-OXO-5-ALPHA-STEROID 4-DEHYDROGENASE"/>
    <property type="match status" value="1"/>
</dbReference>
<organism evidence="11 12">
    <name type="scientific">Amphibalanus amphitrite</name>
    <name type="common">Striped barnacle</name>
    <name type="synonym">Balanus amphitrite</name>
    <dbReference type="NCBI Taxonomy" id="1232801"/>
    <lineage>
        <taxon>Eukaryota</taxon>
        <taxon>Metazoa</taxon>
        <taxon>Ecdysozoa</taxon>
        <taxon>Arthropoda</taxon>
        <taxon>Crustacea</taxon>
        <taxon>Multicrustacea</taxon>
        <taxon>Cirripedia</taxon>
        <taxon>Thoracica</taxon>
        <taxon>Thoracicalcarea</taxon>
        <taxon>Balanomorpha</taxon>
        <taxon>Balanoidea</taxon>
        <taxon>Balanidae</taxon>
        <taxon>Amphibalaninae</taxon>
        <taxon>Amphibalanus</taxon>
    </lineage>
</organism>
<dbReference type="OrthoDB" id="540503at2759"/>
<feature type="transmembrane region" description="Helical" evidence="9">
    <location>
        <begin position="141"/>
        <end position="159"/>
    </location>
</feature>
<evidence type="ECO:0000256" key="4">
    <source>
        <dbReference type="ARBA" id="ARBA00022692"/>
    </source>
</evidence>
<name>A0A6A4WI19_AMPAM</name>
<feature type="domain" description="3-oxo-5-alpha-steroid 4-dehydrogenase C-terminal" evidence="10">
    <location>
        <begin position="135"/>
        <end position="285"/>
    </location>
</feature>
<evidence type="ECO:0000313" key="12">
    <source>
        <dbReference type="Proteomes" id="UP000440578"/>
    </source>
</evidence>
<evidence type="ECO:0000256" key="6">
    <source>
        <dbReference type="ARBA" id="ARBA00023002"/>
    </source>
</evidence>
<dbReference type="InterPro" id="IPR001104">
    <property type="entry name" value="3-oxo-5_a-steroid_4-DH_C"/>
</dbReference>